<keyword evidence="1" id="KW-1133">Transmembrane helix</keyword>
<dbReference type="AlphaFoldDB" id="A0AA88ULS2"/>
<feature type="transmembrane region" description="Helical" evidence="1">
    <location>
        <begin position="127"/>
        <end position="150"/>
    </location>
</feature>
<dbReference type="Proteomes" id="UP001187471">
    <property type="component" value="Unassembled WGS sequence"/>
</dbReference>
<evidence type="ECO:0000256" key="1">
    <source>
        <dbReference type="SAM" id="Phobius"/>
    </source>
</evidence>
<evidence type="ECO:0000313" key="3">
    <source>
        <dbReference type="Proteomes" id="UP001187471"/>
    </source>
</evidence>
<name>A0AA88ULS2_9ASTE</name>
<keyword evidence="1" id="KW-0472">Membrane</keyword>
<gene>
    <name evidence="2" type="ORF">RJ640_004133</name>
</gene>
<accession>A0AA88ULS2</accession>
<organism evidence="2 3">
    <name type="scientific">Escallonia rubra</name>
    <dbReference type="NCBI Taxonomy" id="112253"/>
    <lineage>
        <taxon>Eukaryota</taxon>
        <taxon>Viridiplantae</taxon>
        <taxon>Streptophyta</taxon>
        <taxon>Embryophyta</taxon>
        <taxon>Tracheophyta</taxon>
        <taxon>Spermatophyta</taxon>
        <taxon>Magnoliopsida</taxon>
        <taxon>eudicotyledons</taxon>
        <taxon>Gunneridae</taxon>
        <taxon>Pentapetalae</taxon>
        <taxon>asterids</taxon>
        <taxon>campanulids</taxon>
        <taxon>Escalloniales</taxon>
        <taxon>Escalloniaceae</taxon>
        <taxon>Escallonia</taxon>
    </lineage>
</organism>
<proteinExistence type="predicted"/>
<evidence type="ECO:0000313" key="2">
    <source>
        <dbReference type="EMBL" id="KAK2989970.1"/>
    </source>
</evidence>
<protein>
    <submittedName>
        <fullName evidence="2">Uncharacterized protein</fullName>
    </submittedName>
</protein>
<dbReference type="EMBL" id="JAVXUO010000682">
    <property type="protein sequence ID" value="KAK2989970.1"/>
    <property type="molecule type" value="Genomic_DNA"/>
</dbReference>
<dbReference type="PANTHER" id="PTHR35101:SF12">
    <property type="entry name" value="OS02G0162600 PROTEIN"/>
    <property type="match status" value="1"/>
</dbReference>
<sequence>MANYRFARFITEVAPLKFVSVMRYRATQMLDTINEEERECSANDSLALAPKSTLSSLSSDASSSNATNSKYLLKEIQITLCAFGKTPGASGGARTDISDLKGILLPRKVHGYSVKDFSTDYEEELAWLYYTMAVSFNFYINVASVLWLMAS</sequence>
<reference evidence="2" key="1">
    <citation type="submission" date="2022-12" db="EMBL/GenBank/DDBJ databases">
        <title>Draft genome assemblies for two species of Escallonia (Escalloniales).</title>
        <authorList>
            <person name="Chanderbali A."/>
            <person name="Dervinis C."/>
            <person name="Anghel I."/>
            <person name="Soltis D."/>
            <person name="Soltis P."/>
            <person name="Zapata F."/>
        </authorList>
    </citation>
    <scope>NUCLEOTIDE SEQUENCE</scope>
    <source>
        <strain evidence="2">UCBG92.1500</strain>
        <tissue evidence="2">Leaf</tissue>
    </source>
</reference>
<comment type="caution">
    <text evidence="2">The sequence shown here is derived from an EMBL/GenBank/DDBJ whole genome shotgun (WGS) entry which is preliminary data.</text>
</comment>
<keyword evidence="1" id="KW-0812">Transmembrane</keyword>
<keyword evidence="3" id="KW-1185">Reference proteome</keyword>
<dbReference type="PANTHER" id="PTHR35101">
    <property type="entry name" value="OS02G0162600 PROTEIN"/>
    <property type="match status" value="1"/>
</dbReference>